<sequence>MGGVIGRIAHAVGTGGATFATSRGVTRDTAIEIRRRALKRLCGQVQAKIDALKDEWEADHPGEDMTADEEEAIRSTALDTLLVAADSVLRKAERKETLWGKISRFFKQVTHYGTDRLSELRQHYEAIVREVQNTDLAPETLLDDQLALTNTVEAAYARPPPVVTEERAPGVGFWDSVRVFFETGFEWVRDNLSPAAIAGSLTIASMALPYPANYVASGAAVALSLVTTIRCMLWGPLDEECAETQ</sequence>
<gene>
    <name evidence="1" type="ORF">KIPB_001396</name>
</gene>
<reference evidence="1 2" key="1">
    <citation type="journal article" date="2018" name="PLoS ONE">
        <title>The draft genome of Kipferlia bialata reveals reductive genome evolution in fornicate parasites.</title>
        <authorList>
            <person name="Tanifuji G."/>
            <person name="Takabayashi S."/>
            <person name="Kume K."/>
            <person name="Takagi M."/>
            <person name="Nakayama T."/>
            <person name="Kamikawa R."/>
            <person name="Inagaki Y."/>
            <person name="Hashimoto T."/>
        </authorList>
    </citation>
    <scope>NUCLEOTIDE SEQUENCE [LARGE SCALE GENOMIC DNA]</scope>
    <source>
        <strain evidence="1">NY0173</strain>
    </source>
</reference>
<comment type="caution">
    <text evidence="1">The sequence shown here is derived from an EMBL/GenBank/DDBJ whole genome shotgun (WGS) entry which is preliminary data.</text>
</comment>
<evidence type="ECO:0000313" key="2">
    <source>
        <dbReference type="Proteomes" id="UP000265618"/>
    </source>
</evidence>
<organism evidence="1 2">
    <name type="scientific">Kipferlia bialata</name>
    <dbReference type="NCBI Taxonomy" id="797122"/>
    <lineage>
        <taxon>Eukaryota</taxon>
        <taxon>Metamonada</taxon>
        <taxon>Carpediemonas-like organisms</taxon>
        <taxon>Kipferlia</taxon>
    </lineage>
</organism>
<evidence type="ECO:0000313" key="1">
    <source>
        <dbReference type="EMBL" id="GIQ80571.1"/>
    </source>
</evidence>
<accession>A0A9K3CQ69</accession>
<dbReference type="EMBL" id="BDIP01000196">
    <property type="protein sequence ID" value="GIQ80571.1"/>
    <property type="molecule type" value="Genomic_DNA"/>
</dbReference>
<name>A0A9K3CQ69_9EUKA</name>
<dbReference type="AlphaFoldDB" id="A0A9K3CQ69"/>
<keyword evidence="2" id="KW-1185">Reference proteome</keyword>
<dbReference type="Proteomes" id="UP000265618">
    <property type="component" value="Unassembled WGS sequence"/>
</dbReference>
<proteinExistence type="predicted"/>
<protein>
    <submittedName>
        <fullName evidence="1">Uncharacterized protein</fullName>
    </submittedName>
</protein>